<dbReference type="GO" id="GO:0008168">
    <property type="term" value="F:methyltransferase activity"/>
    <property type="evidence" value="ECO:0007669"/>
    <property type="project" value="UniProtKB-KW"/>
</dbReference>
<dbReference type="Gene3D" id="3.40.50.150">
    <property type="entry name" value="Vaccinia Virus protein VP39"/>
    <property type="match status" value="1"/>
</dbReference>
<dbReference type="EMBL" id="VANU01000004">
    <property type="protein sequence ID" value="TLP37599.1"/>
    <property type="molecule type" value="Genomic_DNA"/>
</dbReference>
<evidence type="ECO:0000259" key="1">
    <source>
        <dbReference type="Pfam" id="PF08242"/>
    </source>
</evidence>
<dbReference type="Proteomes" id="UP000308901">
    <property type="component" value="Unassembled WGS sequence"/>
</dbReference>
<feature type="domain" description="Methyltransferase type 12" evidence="1">
    <location>
        <begin position="53"/>
        <end position="147"/>
    </location>
</feature>
<dbReference type="SUPFAM" id="SSF53335">
    <property type="entry name" value="S-adenosyl-L-methionine-dependent methyltransferases"/>
    <property type="match status" value="1"/>
</dbReference>
<evidence type="ECO:0000313" key="2">
    <source>
        <dbReference type="EMBL" id="TLP37599.1"/>
    </source>
</evidence>
<name>A0A5R8XZD3_9BACT</name>
<reference evidence="2 3" key="1">
    <citation type="submission" date="2019-05" db="EMBL/GenBank/DDBJ databases">
        <title>Arcobacter sp. nov., isolated from sea sediment.</title>
        <authorList>
            <person name="Kim W."/>
        </authorList>
    </citation>
    <scope>NUCLEOTIDE SEQUENCE [LARGE SCALE GENOMIC DNA]</scope>
    <source>
        <strain evidence="2 3">CAU 1517</strain>
    </source>
</reference>
<proteinExistence type="predicted"/>
<accession>A0A5R8XZD3</accession>
<evidence type="ECO:0000313" key="3">
    <source>
        <dbReference type="Proteomes" id="UP000308901"/>
    </source>
</evidence>
<dbReference type="PANTHER" id="PTHR43861:SF1">
    <property type="entry name" value="TRANS-ACONITATE 2-METHYLTRANSFERASE"/>
    <property type="match status" value="1"/>
</dbReference>
<dbReference type="RefSeq" id="WP_138152744.1">
    <property type="nucleotide sequence ID" value="NZ_VANU01000004.1"/>
</dbReference>
<protein>
    <submittedName>
        <fullName evidence="2">Class I SAM-dependent methyltransferase</fullName>
    </submittedName>
</protein>
<keyword evidence="2" id="KW-0489">Methyltransferase</keyword>
<dbReference type="CDD" id="cd02440">
    <property type="entry name" value="AdoMet_MTases"/>
    <property type="match status" value="1"/>
</dbReference>
<dbReference type="PANTHER" id="PTHR43861">
    <property type="entry name" value="TRANS-ACONITATE 2-METHYLTRANSFERASE-RELATED"/>
    <property type="match status" value="1"/>
</dbReference>
<dbReference type="AlphaFoldDB" id="A0A5R8XZD3"/>
<dbReference type="OrthoDB" id="8385759at2"/>
<gene>
    <name evidence="2" type="ORF">FDK22_09765</name>
</gene>
<dbReference type="Pfam" id="PF08242">
    <property type="entry name" value="Methyltransf_12"/>
    <property type="match status" value="1"/>
</dbReference>
<keyword evidence="3" id="KW-1185">Reference proteome</keyword>
<sequence>MDYLSINKEAWNKRTKIHLESDFYNVESFKNGKCSLNVVELKQVGNVKGKSLLHLQCHFGQDTLSWARLGAEVTGVDLSSDAIKEANQLKCTLGLKADFIESDVIEFGQKNMKKFDIVFTSYGVLNWLPNLVDWAKTIANSLKVGGEFHLVEFHSFTDLLSGYSYFTNAQPDVEDEGTYTENCDGSTSTVVTWSHPISEVINALIGAGLTIESFYEYPYSPYNCFDGLELVPNMGYQMIFKGQQVPLLYSIKALKNPYKKKK</sequence>
<organism evidence="2 3">
    <name type="scientific">Arcobacter arenosus</name>
    <dbReference type="NCBI Taxonomy" id="2576037"/>
    <lineage>
        <taxon>Bacteria</taxon>
        <taxon>Pseudomonadati</taxon>
        <taxon>Campylobacterota</taxon>
        <taxon>Epsilonproteobacteria</taxon>
        <taxon>Campylobacterales</taxon>
        <taxon>Arcobacteraceae</taxon>
        <taxon>Arcobacter</taxon>
    </lineage>
</organism>
<dbReference type="GO" id="GO:0032259">
    <property type="term" value="P:methylation"/>
    <property type="evidence" value="ECO:0007669"/>
    <property type="project" value="UniProtKB-KW"/>
</dbReference>
<dbReference type="InterPro" id="IPR029063">
    <property type="entry name" value="SAM-dependent_MTases_sf"/>
</dbReference>
<dbReference type="InterPro" id="IPR013217">
    <property type="entry name" value="Methyltransf_12"/>
</dbReference>
<keyword evidence="2" id="KW-0808">Transferase</keyword>
<comment type="caution">
    <text evidence="2">The sequence shown here is derived from an EMBL/GenBank/DDBJ whole genome shotgun (WGS) entry which is preliminary data.</text>
</comment>